<evidence type="ECO:0000313" key="2">
    <source>
        <dbReference type="Proteomes" id="UP000547209"/>
    </source>
</evidence>
<dbReference type="AlphaFoldDB" id="A0A7X0RVS1"/>
<protein>
    <submittedName>
        <fullName evidence="1">Retron-type reverse transcriptase</fullName>
    </submittedName>
</protein>
<dbReference type="EMBL" id="JACJVP010000032">
    <property type="protein sequence ID" value="MBB6673009.1"/>
    <property type="molecule type" value="Genomic_DNA"/>
</dbReference>
<dbReference type="Proteomes" id="UP000547209">
    <property type="component" value="Unassembled WGS sequence"/>
</dbReference>
<proteinExistence type="predicted"/>
<keyword evidence="2" id="KW-1185">Reference proteome</keyword>
<evidence type="ECO:0000313" key="1">
    <source>
        <dbReference type="EMBL" id="MBB6673009.1"/>
    </source>
</evidence>
<reference evidence="1 2" key="1">
    <citation type="submission" date="2020-08" db="EMBL/GenBank/DDBJ databases">
        <title>Cohnella phylogeny.</title>
        <authorList>
            <person name="Dunlap C."/>
        </authorList>
    </citation>
    <scope>NUCLEOTIDE SEQUENCE [LARGE SCALE GENOMIC DNA]</scope>
    <source>
        <strain evidence="1 2">DSM 28246</strain>
    </source>
</reference>
<gene>
    <name evidence="1" type="ORF">H7C19_20210</name>
</gene>
<sequence>MSDDLEAIKKAAGEYAQLAIAARREFIILRLKQDTEIRNVLIRAASSLSKTMEGGGNAPISGRLMTKIEQQLKDLANQLQSEYADAVDGQIKKAVEIGTQTSKTITLNLLTGKIKTPLITKQGIDDVFVRINEDAVRAMWERTSHGLKLSKRIWNMSEQNVKVMTTIVQDAVATGQDAVQTARMLEQYVRPEANIPVKYMKGLMERTEGIPEDLSYQALRVARTEATAAFGLGTIRAAQASPSAIGIQFCLSPSHKVRDICDELATHDVGLGLGVYPLSDPPPYPAHPNTMSFLVEKHLEGDAFVQDLLAWVDDPNSQPNLESWYQDVYKRTTA</sequence>
<keyword evidence="1" id="KW-0695">RNA-directed DNA polymerase</keyword>
<dbReference type="RefSeq" id="WP_185670854.1">
    <property type="nucleotide sequence ID" value="NZ_JACJVP010000032.1"/>
</dbReference>
<keyword evidence="1" id="KW-0548">Nucleotidyltransferase</keyword>
<dbReference type="GO" id="GO:0003964">
    <property type="term" value="F:RNA-directed DNA polymerase activity"/>
    <property type="evidence" value="ECO:0007669"/>
    <property type="project" value="UniProtKB-KW"/>
</dbReference>
<accession>A0A7X0RVS1</accession>
<organism evidence="1 2">
    <name type="scientific">Cohnella nanjingensis</name>
    <dbReference type="NCBI Taxonomy" id="1387779"/>
    <lineage>
        <taxon>Bacteria</taxon>
        <taxon>Bacillati</taxon>
        <taxon>Bacillota</taxon>
        <taxon>Bacilli</taxon>
        <taxon>Bacillales</taxon>
        <taxon>Paenibacillaceae</taxon>
        <taxon>Cohnella</taxon>
    </lineage>
</organism>
<name>A0A7X0RVS1_9BACL</name>
<keyword evidence="1" id="KW-0808">Transferase</keyword>
<comment type="caution">
    <text evidence="1">The sequence shown here is derived from an EMBL/GenBank/DDBJ whole genome shotgun (WGS) entry which is preliminary data.</text>
</comment>